<dbReference type="Pfam" id="PF14200">
    <property type="entry name" value="RicinB_lectin_2"/>
    <property type="match status" value="1"/>
</dbReference>
<dbReference type="RefSeq" id="XP_024344869.1">
    <property type="nucleotide sequence ID" value="XM_024488471.1"/>
</dbReference>
<sequence>MSIEPGNYRIQNVGIGNYMDLTSGSSAQDTRVQGCTDANNLNQLWQFEKVGDNTWKILNAASGTYVLAPVHAINQGIVGGTPPDVFTFIDSDGSYQIKLADESLVLYLGSSANGTQIVLQAADGGDNNQFWYLHPKGIVASPPPISHLWFAAYNLHGTGAMLYAVPIESPNVRTISMPSYAVIGASRGIGLELVRQLAASPHNVVFAIVRNIVTSTHLTAFVTESKKNNVHVLQADVADHVTLKVLSSWTNVLGPALTEHKDAAARAAEITGGSLDVLIHSAARIEVPTMFKRLTDYEDDKKLEEDFLQYYKVNTVGVVHSINAFLPLLRKGTTRKIVALSSHVGERTITWDLRTDAQAAFGASKAATHMILTKYAVLLESEGFTVVGLLPGIVDVSATAVDAPLTSMVTDIGPLLAKFKQVNPNFDPTPLTLENGTRSLLEAIYSFGPADTGTDNVYKYGSSFHLTYCALLGYPFFDAFVEDRINLSGIVDDKIVPASGKIELLSRILPKFFATDYRGVFVYTTARFLWAMQTAPLQGGLCIQERDASGVMPLEEAGNIIRIVVRIYSGDDQEEYVRSALMGSDS</sequence>
<dbReference type="EMBL" id="KZ110591">
    <property type="protein sequence ID" value="OSX68075.1"/>
    <property type="molecule type" value="Genomic_DNA"/>
</dbReference>
<evidence type="ECO:0000313" key="3">
    <source>
        <dbReference type="Proteomes" id="UP000194127"/>
    </source>
</evidence>
<dbReference type="Gene3D" id="3.40.50.720">
    <property type="entry name" value="NAD(P)-binding Rossmann-like Domain"/>
    <property type="match status" value="1"/>
</dbReference>
<dbReference type="PROSITE" id="PS50231">
    <property type="entry name" value="RICIN_B_LECTIN"/>
    <property type="match status" value="1"/>
</dbReference>
<organism evidence="2 3">
    <name type="scientific">Postia placenta MAD-698-R-SB12</name>
    <dbReference type="NCBI Taxonomy" id="670580"/>
    <lineage>
        <taxon>Eukaryota</taxon>
        <taxon>Fungi</taxon>
        <taxon>Dikarya</taxon>
        <taxon>Basidiomycota</taxon>
        <taxon>Agaricomycotina</taxon>
        <taxon>Agaricomycetes</taxon>
        <taxon>Polyporales</taxon>
        <taxon>Adustoporiaceae</taxon>
        <taxon>Rhodonia</taxon>
    </lineage>
</organism>
<dbReference type="InterPro" id="IPR052184">
    <property type="entry name" value="SDR_enzymes"/>
</dbReference>
<dbReference type="SUPFAM" id="SSF51735">
    <property type="entry name" value="NAD(P)-binding Rossmann-fold domains"/>
    <property type="match status" value="1"/>
</dbReference>
<evidence type="ECO:0000313" key="2">
    <source>
        <dbReference type="EMBL" id="OSX68075.1"/>
    </source>
</evidence>
<proteinExistence type="predicted"/>
<dbReference type="PANTHER" id="PTHR45458:SF3">
    <property type="entry name" value="CHAIN DEHYDROGENASE (ATSC), PUTATIVE-RELATED"/>
    <property type="match status" value="1"/>
</dbReference>
<reference evidence="2 3" key="1">
    <citation type="submission" date="2017-04" db="EMBL/GenBank/DDBJ databases">
        <title>Genome Sequence of the Model Brown-Rot Fungus Postia placenta SB12.</title>
        <authorList>
            <consortium name="DOE Joint Genome Institute"/>
            <person name="Gaskell J."/>
            <person name="Kersten P."/>
            <person name="Larrondo L.F."/>
            <person name="Canessa P."/>
            <person name="Martinez D."/>
            <person name="Hibbett D."/>
            <person name="Schmoll M."/>
            <person name="Kubicek C.P."/>
            <person name="Martinez A.T."/>
            <person name="Yadav J."/>
            <person name="Master E."/>
            <person name="Magnuson J.K."/>
            <person name="James T."/>
            <person name="Yaver D."/>
            <person name="Berka R."/>
            <person name="Labutti K."/>
            <person name="Lipzen A."/>
            <person name="Aerts A."/>
            <person name="Barry K."/>
            <person name="Henrissat B."/>
            <person name="Blanchette R."/>
            <person name="Grigoriev I."/>
            <person name="Cullen D."/>
        </authorList>
    </citation>
    <scope>NUCLEOTIDE SEQUENCE [LARGE SCALE GENOMIC DNA]</scope>
    <source>
        <strain evidence="2 3">MAD-698-R-SB12</strain>
    </source>
</reference>
<dbReference type="GO" id="GO:0016616">
    <property type="term" value="F:oxidoreductase activity, acting on the CH-OH group of donors, NAD or NADP as acceptor"/>
    <property type="evidence" value="ECO:0007669"/>
    <property type="project" value="TreeGrafter"/>
</dbReference>
<dbReference type="InterPro" id="IPR036291">
    <property type="entry name" value="NAD(P)-bd_dom_sf"/>
</dbReference>
<dbReference type="AlphaFoldDB" id="A0A1X6NHI8"/>
<dbReference type="CDD" id="cd23455">
    <property type="entry name" value="beta-trefoil_Ricin_RSA"/>
    <property type="match status" value="1"/>
</dbReference>
<dbReference type="Gene3D" id="2.80.10.50">
    <property type="match status" value="1"/>
</dbReference>
<protein>
    <submittedName>
        <fullName evidence="2">Carbohydrate-binding module family 13 protein</fullName>
    </submittedName>
</protein>
<dbReference type="InterPro" id="IPR035992">
    <property type="entry name" value="Ricin_B-like_lectins"/>
</dbReference>
<dbReference type="Pfam" id="PF00106">
    <property type="entry name" value="adh_short"/>
    <property type="match status" value="1"/>
</dbReference>
<accession>A0A1X6NHI8</accession>
<dbReference type="GeneID" id="36333420"/>
<dbReference type="OrthoDB" id="7289984at2759"/>
<dbReference type="PANTHER" id="PTHR45458">
    <property type="entry name" value="SHORT-CHAIN DEHYDROGENASE/REDUCTASE SDR"/>
    <property type="match status" value="1"/>
</dbReference>
<name>A0A1X6NHI8_9APHY</name>
<feature type="domain" description="Ricin B lectin" evidence="1">
    <location>
        <begin position="4"/>
        <end position="66"/>
    </location>
</feature>
<dbReference type="InterPro" id="IPR000772">
    <property type="entry name" value="Ricin_B_lectin"/>
</dbReference>
<dbReference type="Proteomes" id="UP000194127">
    <property type="component" value="Unassembled WGS sequence"/>
</dbReference>
<dbReference type="InterPro" id="IPR002347">
    <property type="entry name" value="SDR_fam"/>
</dbReference>
<dbReference type="SUPFAM" id="SSF50370">
    <property type="entry name" value="Ricin B-like lectins"/>
    <property type="match status" value="1"/>
</dbReference>
<keyword evidence="3" id="KW-1185">Reference proteome</keyword>
<evidence type="ECO:0000259" key="1">
    <source>
        <dbReference type="Pfam" id="PF14200"/>
    </source>
</evidence>
<gene>
    <name evidence="2" type="ORF">POSPLADRAFT_1177090</name>
</gene>